<reference evidence="1" key="2">
    <citation type="journal article" date="2015" name="Data Brief">
        <title>Shoot transcriptome of the giant reed, Arundo donax.</title>
        <authorList>
            <person name="Barrero R.A."/>
            <person name="Guerrero F.D."/>
            <person name="Moolhuijzen P."/>
            <person name="Goolsby J.A."/>
            <person name="Tidwell J."/>
            <person name="Bellgard S.E."/>
            <person name="Bellgard M.I."/>
        </authorList>
    </citation>
    <scope>NUCLEOTIDE SEQUENCE</scope>
    <source>
        <tissue evidence="1">Shoot tissue taken approximately 20 cm above the soil surface</tissue>
    </source>
</reference>
<protein>
    <submittedName>
        <fullName evidence="1">Uncharacterized protein</fullName>
    </submittedName>
</protein>
<dbReference type="EMBL" id="GBRH01173525">
    <property type="protein sequence ID" value="JAE24371.1"/>
    <property type="molecule type" value="Transcribed_RNA"/>
</dbReference>
<dbReference type="AlphaFoldDB" id="A0A0A9GPA0"/>
<name>A0A0A9GPA0_ARUDO</name>
<sequence length="36" mass="3970">MASPKLPHELSVRFSVAPIKQVDGHEAYHLVGAKQK</sequence>
<organism evidence="1">
    <name type="scientific">Arundo donax</name>
    <name type="common">Giant reed</name>
    <name type="synonym">Donax arundinaceus</name>
    <dbReference type="NCBI Taxonomy" id="35708"/>
    <lineage>
        <taxon>Eukaryota</taxon>
        <taxon>Viridiplantae</taxon>
        <taxon>Streptophyta</taxon>
        <taxon>Embryophyta</taxon>
        <taxon>Tracheophyta</taxon>
        <taxon>Spermatophyta</taxon>
        <taxon>Magnoliopsida</taxon>
        <taxon>Liliopsida</taxon>
        <taxon>Poales</taxon>
        <taxon>Poaceae</taxon>
        <taxon>PACMAD clade</taxon>
        <taxon>Arundinoideae</taxon>
        <taxon>Arundineae</taxon>
        <taxon>Arundo</taxon>
    </lineage>
</organism>
<accession>A0A0A9GPA0</accession>
<reference evidence="1" key="1">
    <citation type="submission" date="2014-09" db="EMBL/GenBank/DDBJ databases">
        <authorList>
            <person name="Magalhaes I.L.F."/>
            <person name="Oliveira U."/>
            <person name="Santos F.R."/>
            <person name="Vidigal T.H.D.A."/>
            <person name="Brescovit A.D."/>
            <person name="Santos A.J."/>
        </authorList>
    </citation>
    <scope>NUCLEOTIDE SEQUENCE</scope>
    <source>
        <tissue evidence="1">Shoot tissue taken approximately 20 cm above the soil surface</tissue>
    </source>
</reference>
<proteinExistence type="predicted"/>
<evidence type="ECO:0000313" key="1">
    <source>
        <dbReference type="EMBL" id="JAE24371.1"/>
    </source>
</evidence>